<evidence type="ECO:0000313" key="4">
    <source>
        <dbReference type="EMBL" id="SMB77794.1"/>
    </source>
</evidence>
<feature type="domain" description="TerB-C" evidence="3">
    <location>
        <begin position="737"/>
        <end position="898"/>
    </location>
</feature>
<feature type="region of interest" description="Disordered" evidence="1">
    <location>
        <begin position="97"/>
        <end position="123"/>
    </location>
</feature>
<feature type="compositionally biased region" description="Pro residues" evidence="1">
    <location>
        <begin position="1"/>
        <end position="10"/>
    </location>
</feature>
<evidence type="ECO:0000256" key="1">
    <source>
        <dbReference type="SAM" id="MobiDB-lite"/>
    </source>
</evidence>
<feature type="compositionally biased region" description="Low complexity" evidence="1">
    <location>
        <begin position="771"/>
        <end position="783"/>
    </location>
</feature>
<reference evidence="4 5" key="1">
    <citation type="submission" date="2017-04" db="EMBL/GenBank/DDBJ databases">
        <authorList>
            <person name="Afonso C.L."/>
            <person name="Miller P.J."/>
            <person name="Scott M.A."/>
            <person name="Spackman E."/>
            <person name="Goraichik I."/>
            <person name="Dimitrov K.M."/>
            <person name="Suarez D.L."/>
            <person name="Swayne D.E."/>
        </authorList>
    </citation>
    <scope>NUCLEOTIDE SEQUENCE [LARGE SCALE GENOMIC DNA]</scope>
    <source>
        <strain evidence="4 5">KR-140</strain>
    </source>
</reference>
<sequence length="1009" mass="113346">MPPSYEPPESTPTTAPLPDLRLDPRWQNFTWTASMRVRAFLKPAEVHGDDSRIRVTYDEKSLFHARQITRLFNELAQAVLKTFGPVELEIVTPEGVYTQQPTGPLETLSSPSAPPPRRNVPLSQNQWGSAVIQRSTMQMRAFLKPAQFHVEPGYVRITFDEKEVFRGRQVTQKFDQLAQVVRQVCGPVTLELLTPDGSRKETLEADLSKLPRKEQGGHNTVTPELNFAVIDLEEPGLSGSDTSRPPPSLPNRSIQIAPPPFTHNLVAPARPEPVFPHCHDSSGRLPAEHNSLVDTSRTSSLPAKQGPLPILEGPQHDPLAVIPNLLRNMRRYLVATLDVRRQQPKVSGSNMVPEVPHHLEGLGQPFRAPREPMPALAEAESLATAPTMPTLPWITATSSGTSSEAKALKRQTGRQQGRWEQLHSHHAYIGSFLEEARRRVNETRKNAQPVPLQSYWTNYHVLNQAQAAWYFFWRARFRAGEALETDLSYLFLHAYEVIHGVGFPHPEAAFQHLRRLWHRYRESHPRLDDYLPSWLTDFVHYYELGEAEKQAWLEEAKAYGRSDLTVDHGEDRANLLIQHWLEGDDRTHVPQEMFRHLITYTPNTNKFYRDAKDQATLDALFDRAITLIDEFYRETTGTSVFERLGPKTATQINRRAFAGAVFEGPPFSYTIGTVPRYPQDGKLSKLLTQGVRHAENLARKQAGTKFLLRDIDLSEDLKAYLDAHLLPQQQAPQATLPAPQRLATGVQLDLSRLAILQRESEEIRERLLEEGLPGESSAAAAPLSPRPPADQPETALDSPGSALTTTPFLVDTPRSRPAHLDTLATALGTMSPPAQDLLRQLHDQDWEMSERDVQLPLGTFVSTLVDEVNEAAESTLGDVLLQQEGGLLIAVEDYREELNFLLYPQEEPLTAPAKRLEGPWQDLAEVLPLLHLEILARLLQSDLSLVELEAFTAARHALASAVLEDLNTHALDTLGDILIDPYGDPLTVEVAYRDDVRRVLQVRSLTLPE</sequence>
<dbReference type="OrthoDB" id="2663344at2"/>
<feature type="compositionally biased region" description="Polar residues" evidence="1">
    <location>
        <begin position="97"/>
        <end position="111"/>
    </location>
</feature>
<evidence type="ECO:0000259" key="2">
    <source>
        <dbReference type="Pfam" id="PF13208"/>
    </source>
</evidence>
<name>A0A1W1UAI7_9DEIO</name>
<dbReference type="Pfam" id="PF15615">
    <property type="entry name" value="TerB_C"/>
    <property type="match status" value="2"/>
</dbReference>
<dbReference type="Pfam" id="PF13208">
    <property type="entry name" value="TerB_N"/>
    <property type="match status" value="1"/>
</dbReference>
<feature type="region of interest" description="Disordered" evidence="1">
    <location>
        <begin position="771"/>
        <end position="815"/>
    </location>
</feature>
<evidence type="ECO:0000313" key="5">
    <source>
        <dbReference type="Proteomes" id="UP000192582"/>
    </source>
</evidence>
<proteinExistence type="predicted"/>
<dbReference type="STRING" id="695939.SAMN00790413_03920"/>
<feature type="domain" description="TerB-C" evidence="3">
    <location>
        <begin position="924"/>
        <end position="997"/>
    </location>
</feature>
<dbReference type="InterPro" id="IPR025266">
    <property type="entry name" value="TerB_N"/>
</dbReference>
<keyword evidence="5" id="KW-1185">Reference proteome</keyword>
<evidence type="ECO:0000259" key="3">
    <source>
        <dbReference type="Pfam" id="PF15615"/>
    </source>
</evidence>
<protein>
    <submittedName>
        <fullName evidence="4">TerB-C domain-containing protein</fullName>
    </submittedName>
</protein>
<dbReference type="AlphaFoldDB" id="A0A1W1UAI7"/>
<organism evidence="4 5">
    <name type="scientific">Deinococcus hopiensis KR-140</name>
    <dbReference type="NCBI Taxonomy" id="695939"/>
    <lineage>
        <taxon>Bacteria</taxon>
        <taxon>Thermotogati</taxon>
        <taxon>Deinococcota</taxon>
        <taxon>Deinococci</taxon>
        <taxon>Deinococcales</taxon>
        <taxon>Deinococcaceae</taxon>
        <taxon>Deinococcus</taxon>
    </lineage>
</organism>
<feature type="domain" description="TerB N-terminal" evidence="2">
    <location>
        <begin position="429"/>
        <end position="558"/>
    </location>
</feature>
<feature type="region of interest" description="Disordered" evidence="1">
    <location>
        <begin position="1"/>
        <end position="21"/>
    </location>
</feature>
<dbReference type="InterPro" id="IPR028932">
    <property type="entry name" value="TerB-C"/>
</dbReference>
<accession>A0A1W1UAI7</accession>
<dbReference type="Proteomes" id="UP000192582">
    <property type="component" value="Unassembled WGS sequence"/>
</dbReference>
<dbReference type="EMBL" id="FWWU01000001">
    <property type="protein sequence ID" value="SMB77794.1"/>
    <property type="molecule type" value="Genomic_DNA"/>
</dbReference>
<gene>
    <name evidence="4" type="ORF">SAMN00790413_03920</name>
</gene>